<dbReference type="GO" id="GO:0005811">
    <property type="term" value="C:lipid droplet"/>
    <property type="evidence" value="ECO:0007669"/>
    <property type="project" value="TreeGrafter"/>
</dbReference>
<dbReference type="RefSeq" id="XP_033664272.1">
    <property type="nucleotide sequence ID" value="XM_033810703.1"/>
</dbReference>
<feature type="domain" description="Saccharopine dehydrogenase NADP binding" evidence="3">
    <location>
        <begin position="10"/>
        <end position="140"/>
    </location>
</feature>
<dbReference type="OrthoDB" id="10268090at2759"/>
<protein>
    <recommendedName>
        <fullName evidence="3">Saccharopine dehydrogenase NADP binding domain-containing protein</fullName>
    </recommendedName>
</protein>
<evidence type="ECO:0000259" key="3">
    <source>
        <dbReference type="Pfam" id="PF03435"/>
    </source>
</evidence>
<dbReference type="PANTHER" id="PTHR12286">
    <property type="entry name" value="SACCHAROPINE DEHYDROGENASE-LIKE OXIDOREDUCTASE"/>
    <property type="match status" value="1"/>
</dbReference>
<keyword evidence="2" id="KW-1133">Transmembrane helix</keyword>
<comment type="similarity">
    <text evidence="1">Belongs to the saccharopine dehydrogenase family.</text>
</comment>
<dbReference type="InterPro" id="IPR051276">
    <property type="entry name" value="Saccharopine_DH-like_oxidrdct"/>
</dbReference>
<dbReference type="Proteomes" id="UP000799537">
    <property type="component" value="Unassembled WGS sequence"/>
</dbReference>
<accession>A0A6A6C974</accession>
<evidence type="ECO:0000313" key="5">
    <source>
        <dbReference type="Proteomes" id="UP000799537"/>
    </source>
</evidence>
<keyword evidence="2" id="KW-0812">Transmembrane</keyword>
<evidence type="ECO:0000256" key="2">
    <source>
        <dbReference type="SAM" id="Phobius"/>
    </source>
</evidence>
<dbReference type="SUPFAM" id="SSF51735">
    <property type="entry name" value="NAD(P)-binding Rossmann-fold domains"/>
    <property type="match status" value="1"/>
</dbReference>
<dbReference type="GO" id="GO:0005886">
    <property type="term" value="C:plasma membrane"/>
    <property type="evidence" value="ECO:0007669"/>
    <property type="project" value="TreeGrafter"/>
</dbReference>
<dbReference type="GeneID" id="54563975"/>
<dbReference type="EMBL" id="ML993609">
    <property type="protein sequence ID" value="KAF2163383.1"/>
    <property type="molecule type" value="Genomic_DNA"/>
</dbReference>
<evidence type="ECO:0000256" key="1">
    <source>
        <dbReference type="ARBA" id="ARBA00038048"/>
    </source>
</evidence>
<gene>
    <name evidence="4" type="ORF">M409DRAFT_37285</name>
</gene>
<dbReference type="GO" id="GO:0005739">
    <property type="term" value="C:mitochondrion"/>
    <property type="evidence" value="ECO:0007669"/>
    <property type="project" value="TreeGrafter"/>
</dbReference>
<dbReference type="PANTHER" id="PTHR12286:SF5">
    <property type="entry name" value="SACCHAROPINE DEHYDROGENASE-LIKE OXIDOREDUCTASE"/>
    <property type="match status" value="1"/>
</dbReference>
<dbReference type="GO" id="GO:0009247">
    <property type="term" value="P:glycolipid biosynthetic process"/>
    <property type="evidence" value="ECO:0007669"/>
    <property type="project" value="TreeGrafter"/>
</dbReference>
<keyword evidence="2" id="KW-0472">Membrane</keyword>
<dbReference type="AlphaFoldDB" id="A0A6A6C974"/>
<proteinExistence type="inferred from homology"/>
<reference evidence="4" key="1">
    <citation type="journal article" date="2020" name="Stud. Mycol.">
        <title>101 Dothideomycetes genomes: a test case for predicting lifestyles and emergence of pathogens.</title>
        <authorList>
            <person name="Haridas S."/>
            <person name="Albert R."/>
            <person name="Binder M."/>
            <person name="Bloem J."/>
            <person name="Labutti K."/>
            <person name="Salamov A."/>
            <person name="Andreopoulos B."/>
            <person name="Baker S."/>
            <person name="Barry K."/>
            <person name="Bills G."/>
            <person name="Bluhm B."/>
            <person name="Cannon C."/>
            <person name="Castanera R."/>
            <person name="Culley D."/>
            <person name="Daum C."/>
            <person name="Ezra D."/>
            <person name="Gonzalez J."/>
            <person name="Henrissat B."/>
            <person name="Kuo A."/>
            <person name="Liang C."/>
            <person name="Lipzen A."/>
            <person name="Lutzoni F."/>
            <person name="Magnuson J."/>
            <person name="Mondo S."/>
            <person name="Nolan M."/>
            <person name="Ohm R."/>
            <person name="Pangilinan J."/>
            <person name="Park H.-J."/>
            <person name="Ramirez L."/>
            <person name="Alfaro M."/>
            <person name="Sun H."/>
            <person name="Tritt A."/>
            <person name="Yoshinaga Y."/>
            <person name="Zwiers L.-H."/>
            <person name="Turgeon B."/>
            <person name="Goodwin S."/>
            <person name="Spatafora J."/>
            <person name="Crous P."/>
            <person name="Grigoriev I."/>
        </authorList>
    </citation>
    <scope>NUCLEOTIDE SEQUENCE</scope>
    <source>
        <strain evidence="4">ATCC 36951</strain>
    </source>
</reference>
<keyword evidence="5" id="KW-1185">Reference proteome</keyword>
<organism evidence="4 5">
    <name type="scientific">Zasmidium cellare ATCC 36951</name>
    <dbReference type="NCBI Taxonomy" id="1080233"/>
    <lineage>
        <taxon>Eukaryota</taxon>
        <taxon>Fungi</taxon>
        <taxon>Dikarya</taxon>
        <taxon>Ascomycota</taxon>
        <taxon>Pezizomycotina</taxon>
        <taxon>Dothideomycetes</taxon>
        <taxon>Dothideomycetidae</taxon>
        <taxon>Mycosphaerellales</taxon>
        <taxon>Mycosphaerellaceae</taxon>
        <taxon>Zasmidium</taxon>
    </lineage>
</organism>
<evidence type="ECO:0000313" key="4">
    <source>
        <dbReference type="EMBL" id="KAF2163383.1"/>
    </source>
</evidence>
<dbReference type="InterPro" id="IPR036291">
    <property type="entry name" value="NAD(P)-bd_dom_sf"/>
</dbReference>
<feature type="transmembrane region" description="Helical" evidence="2">
    <location>
        <begin position="283"/>
        <end position="303"/>
    </location>
</feature>
<dbReference type="InterPro" id="IPR005097">
    <property type="entry name" value="Sacchrp_dh_NADP-bd"/>
</dbReference>
<sequence length="420" mass="46565">MPQSERQYEVVVFGATGYTGKYAAEHLTTNAPTDLKWAIAGRSQQKLEKLAGELHALNQDRQQPGIEIVSLTKDDLVKLVKKTKVLISTNIGPYHRYGTLPFEACAENGTHYLDCTGEVPWVYDMVQKYESTAKQTGAIMIPQNGVESAPTDLMCWMLATHIRRALSVGTAEVVDIMYDIKGIPSGGTLDTLLTLFESYNLRQVAKSMSPFSLCSISPPQQKRRKPLLEILTGIRNDSDLGLLTSSLQGPTDAPIVNRTWSLLDGGRFYGKNFQLSPYMRAKGTLHALIVHFALTFGALALILPPVRWIIKRFVYQPGEGPTREQAKREYCEWRAIANADVTDPNDPKRAFGQMRWEGSMYHLTAVFLCEAAVTIARDETVMHGLKAGGILTPGALANSSSYLERLQKAGLQTEVKFLPQ</sequence>
<name>A0A6A6C974_ZASCE</name>
<dbReference type="Gene3D" id="3.40.50.720">
    <property type="entry name" value="NAD(P)-binding Rossmann-like Domain"/>
    <property type="match status" value="1"/>
</dbReference>
<dbReference type="Pfam" id="PF03435">
    <property type="entry name" value="Sacchrp_dh_NADP"/>
    <property type="match status" value="1"/>
</dbReference>